<name>A0A9P0ILD2_SPOLI</name>
<organism evidence="1 2">
    <name type="scientific">Spodoptera littoralis</name>
    <name type="common">Egyptian cotton leafworm</name>
    <dbReference type="NCBI Taxonomy" id="7109"/>
    <lineage>
        <taxon>Eukaryota</taxon>
        <taxon>Metazoa</taxon>
        <taxon>Ecdysozoa</taxon>
        <taxon>Arthropoda</taxon>
        <taxon>Hexapoda</taxon>
        <taxon>Insecta</taxon>
        <taxon>Pterygota</taxon>
        <taxon>Neoptera</taxon>
        <taxon>Endopterygota</taxon>
        <taxon>Lepidoptera</taxon>
        <taxon>Glossata</taxon>
        <taxon>Ditrysia</taxon>
        <taxon>Noctuoidea</taxon>
        <taxon>Noctuidae</taxon>
        <taxon>Amphipyrinae</taxon>
        <taxon>Spodoptera</taxon>
    </lineage>
</organism>
<sequence length="23" mass="2675">MPPGHHDIYFSSTTTKLPDRQFV</sequence>
<protein>
    <submittedName>
        <fullName evidence="1">Uncharacterized protein</fullName>
    </submittedName>
</protein>
<proteinExistence type="predicted"/>
<evidence type="ECO:0000313" key="1">
    <source>
        <dbReference type="EMBL" id="CAH1647884.1"/>
    </source>
</evidence>
<dbReference type="Proteomes" id="UP001153321">
    <property type="component" value="Chromosome Z"/>
</dbReference>
<keyword evidence="2" id="KW-1185">Reference proteome</keyword>
<reference evidence="1" key="1">
    <citation type="submission" date="2022-02" db="EMBL/GenBank/DDBJ databases">
        <authorList>
            <person name="King R."/>
        </authorList>
    </citation>
    <scope>NUCLEOTIDE SEQUENCE</scope>
</reference>
<dbReference type="AlphaFoldDB" id="A0A9P0ILD2"/>
<gene>
    <name evidence="1" type="ORF">SPLIT_LOCUS13229</name>
</gene>
<dbReference type="EMBL" id="LR824562">
    <property type="protein sequence ID" value="CAH1647884.1"/>
    <property type="molecule type" value="Genomic_DNA"/>
</dbReference>
<evidence type="ECO:0000313" key="2">
    <source>
        <dbReference type="Proteomes" id="UP001153321"/>
    </source>
</evidence>
<accession>A0A9P0ILD2</accession>